<protein>
    <recommendedName>
        <fullName evidence="3 8">Dihydrofolate reductase</fullName>
        <ecNumber evidence="3 8">1.5.1.3</ecNumber>
    </recommendedName>
</protein>
<evidence type="ECO:0000256" key="2">
    <source>
        <dbReference type="ARBA" id="ARBA00009539"/>
    </source>
</evidence>
<dbReference type="PANTHER" id="PTHR48069">
    <property type="entry name" value="DIHYDROFOLATE REDUCTASE"/>
    <property type="match status" value="1"/>
</dbReference>
<accession>A0A1W1ZKC4</accession>
<dbReference type="GO" id="GO:0006730">
    <property type="term" value="P:one-carbon metabolic process"/>
    <property type="evidence" value="ECO:0007669"/>
    <property type="project" value="UniProtKB-KW"/>
</dbReference>
<dbReference type="GO" id="GO:0046655">
    <property type="term" value="P:folic acid metabolic process"/>
    <property type="evidence" value="ECO:0007669"/>
    <property type="project" value="TreeGrafter"/>
</dbReference>
<feature type="domain" description="DHFR" evidence="9">
    <location>
        <begin position="1"/>
        <end position="160"/>
    </location>
</feature>
<dbReference type="InterPro" id="IPR012259">
    <property type="entry name" value="DHFR"/>
</dbReference>
<evidence type="ECO:0000256" key="4">
    <source>
        <dbReference type="ARBA" id="ARBA00022563"/>
    </source>
</evidence>
<dbReference type="PIRSF" id="PIRSF000194">
    <property type="entry name" value="DHFR"/>
    <property type="match status" value="1"/>
</dbReference>
<sequence length="161" mass="18546">MITTIVAKAENNIIGNNNELIWHLPNDLKRFKALTSGHPIIMGRKTFESIGRPLPNRTNIVITRNSDWNFEGVLVVNSLQEAIEKAKEIDENIFIIGGGNIYEQALDISDALEVTEVHHPFEGDTKFPEINSKTWTETAREKFSKDEKHLYEYSFVRYERI</sequence>
<dbReference type="STRING" id="1434700.SAMN06296427_10335"/>
<dbReference type="Gene3D" id="3.40.430.10">
    <property type="entry name" value="Dihydrofolate Reductase, subunit A"/>
    <property type="match status" value="1"/>
</dbReference>
<evidence type="ECO:0000313" key="11">
    <source>
        <dbReference type="Proteomes" id="UP000192393"/>
    </source>
</evidence>
<name>A0A1W1ZKC4_9FLAO</name>
<dbReference type="SUPFAM" id="SSF53597">
    <property type="entry name" value="Dihydrofolate reductase-like"/>
    <property type="match status" value="1"/>
</dbReference>
<gene>
    <name evidence="10" type="ORF">SAMN06296427_10335</name>
</gene>
<keyword evidence="5 8" id="KW-0521">NADP</keyword>
<evidence type="ECO:0000259" key="9">
    <source>
        <dbReference type="PROSITE" id="PS51330"/>
    </source>
</evidence>
<dbReference type="InterPro" id="IPR001796">
    <property type="entry name" value="DHFR_dom"/>
</dbReference>
<dbReference type="GO" id="GO:0046452">
    <property type="term" value="P:dihydrofolate metabolic process"/>
    <property type="evidence" value="ECO:0007669"/>
    <property type="project" value="TreeGrafter"/>
</dbReference>
<dbReference type="InterPro" id="IPR024072">
    <property type="entry name" value="DHFR-like_dom_sf"/>
</dbReference>
<evidence type="ECO:0000256" key="5">
    <source>
        <dbReference type="ARBA" id="ARBA00022857"/>
    </source>
</evidence>
<evidence type="ECO:0000313" key="10">
    <source>
        <dbReference type="EMBL" id="SMC48990.1"/>
    </source>
</evidence>
<comment type="pathway">
    <text evidence="1 8">Cofactor biosynthesis; tetrahydrofolate biosynthesis; 5,6,7,8-tetrahydrofolate from 7,8-dihydrofolate: step 1/1.</text>
</comment>
<keyword evidence="11" id="KW-1185">Reference proteome</keyword>
<evidence type="ECO:0000256" key="3">
    <source>
        <dbReference type="ARBA" id="ARBA00012856"/>
    </source>
</evidence>
<dbReference type="Pfam" id="PF00186">
    <property type="entry name" value="DHFR_1"/>
    <property type="match status" value="1"/>
</dbReference>
<dbReference type="EMBL" id="FWXS01000003">
    <property type="protein sequence ID" value="SMC48990.1"/>
    <property type="molecule type" value="Genomic_DNA"/>
</dbReference>
<keyword evidence="4 8" id="KW-0554">One-carbon metabolism</keyword>
<dbReference type="GO" id="GO:0070401">
    <property type="term" value="F:NADP+ binding"/>
    <property type="evidence" value="ECO:0007669"/>
    <property type="project" value="UniProtKB-ARBA"/>
</dbReference>
<dbReference type="AlphaFoldDB" id="A0A1W1ZKC4"/>
<dbReference type="Proteomes" id="UP000192393">
    <property type="component" value="Unassembled WGS sequence"/>
</dbReference>
<dbReference type="OrthoDB" id="9804315at2"/>
<evidence type="ECO:0000256" key="8">
    <source>
        <dbReference type="PIRNR" id="PIRNR000194"/>
    </source>
</evidence>
<evidence type="ECO:0000256" key="7">
    <source>
        <dbReference type="ARBA" id="ARBA00025067"/>
    </source>
</evidence>
<comment type="similarity">
    <text evidence="2 8">Belongs to the dihydrofolate reductase family.</text>
</comment>
<dbReference type="RefSeq" id="WP_084016635.1">
    <property type="nucleotide sequence ID" value="NZ_FWXS01000003.1"/>
</dbReference>
<evidence type="ECO:0000256" key="6">
    <source>
        <dbReference type="ARBA" id="ARBA00023002"/>
    </source>
</evidence>
<dbReference type="FunFam" id="3.40.430.10:FF:000001">
    <property type="entry name" value="Dihydrofolate reductase"/>
    <property type="match status" value="1"/>
</dbReference>
<dbReference type="GO" id="GO:0004146">
    <property type="term" value="F:dihydrofolate reductase activity"/>
    <property type="evidence" value="ECO:0007669"/>
    <property type="project" value="UniProtKB-EC"/>
</dbReference>
<dbReference type="PRINTS" id="PR00070">
    <property type="entry name" value="DHFR"/>
</dbReference>
<proteinExistence type="inferred from homology"/>
<dbReference type="PANTHER" id="PTHR48069:SF3">
    <property type="entry name" value="DIHYDROFOLATE REDUCTASE"/>
    <property type="match status" value="1"/>
</dbReference>
<organism evidence="10 11">
    <name type="scientific">Moheibacter sediminis</name>
    <dbReference type="NCBI Taxonomy" id="1434700"/>
    <lineage>
        <taxon>Bacteria</taxon>
        <taxon>Pseudomonadati</taxon>
        <taxon>Bacteroidota</taxon>
        <taxon>Flavobacteriia</taxon>
        <taxon>Flavobacteriales</taxon>
        <taxon>Weeksellaceae</taxon>
        <taxon>Moheibacter</taxon>
    </lineage>
</organism>
<evidence type="ECO:0000256" key="1">
    <source>
        <dbReference type="ARBA" id="ARBA00004903"/>
    </source>
</evidence>
<dbReference type="PROSITE" id="PS51330">
    <property type="entry name" value="DHFR_2"/>
    <property type="match status" value="1"/>
</dbReference>
<dbReference type="CDD" id="cd00209">
    <property type="entry name" value="DHFR"/>
    <property type="match status" value="1"/>
</dbReference>
<dbReference type="GO" id="GO:0046654">
    <property type="term" value="P:tetrahydrofolate biosynthetic process"/>
    <property type="evidence" value="ECO:0007669"/>
    <property type="project" value="UniProtKB-UniPathway"/>
</dbReference>
<dbReference type="EC" id="1.5.1.3" evidence="3 8"/>
<comment type="function">
    <text evidence="7 8">Key enzyme in folate metabolism. Catalyzes an essential reaction for de novo glycine and purine synthesis, and for DNA precursor synthesis.</text>
</comment>
<reference evidence="10 11" key="1">
    <citation type="submission" date="2017-04" db="EMBL/GenBank/DDBJ databases">
        <authorList>
            <person name="Afonso C.L."/>
            <person name="Miller P.J."/>
            <person name="Scott M.A."/>
            <person name="Spackman E."/>
            <person name="Goraichik I."/>
            <person name="Dimitrov K.M."/>
            <person name="Suarez D.L."/>
            <person name="Swayne D.E."/>
        </authorList>
    </citation>
    <scope>NUCLEOTIDE SEQUENCE [LARGE SCALE GENOMIC DNA]</scope>
    <source>
        <strain evidence="10 11">CGMCC 1.12708</strain>
    </source>
</reference>
<comment type="catalytic activity">
    <reaction evidence="8">
        <text>(6S)-5,6,7,8-tetrahydrofolate + NADP(+) = 7,8-dihydrofolate + NADPH + H(+)</text>
        <dbReference type="Rhea" id="RHEA:15009"/>
        <dbReference type="ChEBI" id="CHEBI:15378"/>
        <dbReference type="ChEBI" id="CHEBI:57451"/>
        <dbReference type="ChEBI" id="CHEBI:57453"/>
        <dbReference type="ChEBI" id="CHEBI:57783"/>
        <dbReference type="ChEBI" id="CHEBI:58349"/>
        <dbReference type="EC" id="1.5.1.3"/>
    </reaction>
</comment>
<keyword evidence="6 8" id="KW-0560">Oxidoreductase</keyword>
<dbReference type="GO" id="GO:0005829">
    <property type="term" value="C:cytosol"/>
    <property type="evidence" value="ECO:0007669"/>
    <property type="project" value="TreeGrafter"/>
</dbReference>
<dbReference type="UniPathway" id="UPA00077">
    <property type="reaction ID" value="UER00158"/>
</dbReference>